<reference evidence="1" key="1">
    <citation type="submission" date="2018-05" db="EMBL/GenBank/DDBJ databases">
        <authorList>
            <person name="Lanie J.A."/>
            <person name="Ng W.-L."/>
            <person name="Kazmierczak K.M."/>
            <person name="Andrzejewski T.M."/>
            <person name="Davidsen T.M."/>
            <person name="Wayne K.J."/>
            <person name="Tettelin H."/>
            <person name="Glass J.I."/>
            <person name="Rusch D."/>
            <person name="Podicherti R."/>
            <person name="Tsui H.-C.T."/>
            <person name="Winkler M.E."/>
        </authorList>
    </citation>
    <scope>NUCLEOTIDE SEQUENCE</scope>
</reference>
<sequence>MVNKEKEEAAGFQQTRQRELFKELDEILNRLDGINENLMDLFKGQELIKKQLDKIERTTRRRNGYI</sequence>
<dbReference type="EMBL" id="UINC01007828">
    <property type="protein sequence ID" value="SVA35271.1"/>
    <property type="molecule type" value="Genomic_DNA"/>
</dbReference>
<protein>
    <submittedName>
        <fullName evidence="1">Uncharacterized protein</fullName>
    </submittedName>
</protein>
<accession>A0A381V5K9</accession>
<name>A0A381V5K9_9ZZZZ</name>
<gene>
    <name evidence="1" type="ORF">METZ01_LOCUS88125</name>
</gene>
<organism evidence="1">
    <name type="scientific">marine metagenome</name>
    <dbReference type="NCBI Taxonomy" id="408172"/>
    <lineage>
        <taxon>unclassified sequences</taxon>
        <taxon>metagenomes</taxon>
        <taxon>ecological metagenomes</taxon>
    </lineage>
</organism>
<evidence type="ECO:0000313" key="1">
    <source>
        <dbReference type="EMBL" id="SVA35271.1"/>
    </source>
</evidence>
<proteinExistence type="predicted"/>
<dbReference type="AlphaFoldDB" id="A0A381V5K9"/>